<proteinExistence type="predicted"/>
<dbReference type="EMBL" id="KV454407">
    <property type="protein sequence ID" value="ODQ67294.1"/>
    <property type="molecule type" value="Genomic_DNA"/>
</dbReference>
<protein>
    <submittedName>
        <fullName evidence="2">Uncharacterized protein</fullName>
    </submittedName>
</protein>
<dbReference type="Proteomes" id="UP000095009">
    <property type="component" value="Unassembled WGS sequence"/>
</dbReference>
<sequence length="56" mass="5379">MEGALGALGDDAKKGTDEDWANVGKTGSAKDASGTTPPGVDEDIGTEGGSGALGEN</sequence>
<feature type="compositionally biased region" description="Gly residues" evidence="1">
    <location>
        <begin position="46"/>
        <end position="56"/>
    </location>
</feature>
<reference evidence="2 3" key="1">
    <citation type="journal article" date="2016" name="Proc. Natl. Acad. Sci. U.S.A.">
        <title>Comparative genomics of biotechnologically important yeasts.</title>
        <authorList>
            <person name="Riley R."/>
            <person name="Haridas S."/>
            <person name="Wolfe K.H."/>
            <person name="Lopes M.R."/>
            <person name="Hittinger C.T."/>
            <person name="Goeker M."/>
            <person name="Salamov A.A."/>
            <person name="Wisecaver J.H."/>
            <person name="Long T.M."/>
            <person name="Calvey C.H."/>
            <person name="Aerts A.L."/>
            <person name="Barry K.W."/>
            <person name="Choi C."/>
            <person name="Clum A."/>
            <person name="Coughlan A.Y."/>
            <person name="Deshpande S."/>
            <person name="Douglass A.P."/>
            <person name="Hanson S.J."/>
            <person name="Klenk H.-P."/>
            <person name="LaButti K.M."/>
            <person name="Lapidus A."/>
            <person name="Lindquist E.A."/>
            <person name="Lipzen A.M."/>
            <person name="Meier-Kolthoff J.P."/>
            <person name="Ohm R.A."/>
            <person name="Otillar R.P."/>
            <person name="Pangilinan J.L."/>
            <person name="Peng Y."/>
            <person name="Rokas A."/>
            <person name="Rosa C.A."/>
            <person name="Scheuner C."/>
            <person name="Sibirny A.A."/>
            <person name="Slot J.C."/>
            <person name="Stielow J.B."/>
            <person name="Sun H."/>
            <person name="Kurtzman C.P."/>
            <person name="Blackwell M."/>
            <person name="Grigoriev I.V."/>
            <person name="Jeffries T.W."/>
        </authorList>
    </citation>
    <scope>NUCLEOTIDE SEQUENCE [LARGE SCALE GENOMIC DNA]</scope>
    <source>
        <strain evidence="2 3">DSM 6958</strain>
    </source>
</reference>
<keyword evidence="3" id="KW-1185">Reference proteome</keyword>
<evidence type="ECO:0000313" key="2">
    <source>
        <dbReference type="EMBL" id="ODQ67294.1"/>
    </source>
</evidence>
<organism evidence="2 3">
    <name type="scientific">Nadsonia fulvescens var. elongata DSM 6958</name>
    <dbReference type="NCBI Taxonomy" id="857566"/>
    <lineage>
        <taxon>Eukaryota</taxon>
        <taxon>Fungi</taxon>
        <taxon>Dikarya</taxon>
        <taxon>Ascomycota</taxon>
        <taxon>Saccharomycotina</taxon>
        <taxon>Dipodascomycetes</taxon>
        <taxon>Dipodascales</taxon>
        <taxon>Dipodascales incertae sedis</taxon>
        <taxon>Nadsonia</taxon>
    </lineage>
</organism>
<feature type="region of interest" description="Disordered" evidence="1">
    <location>
        <begin position="1"/>
        <end position="56"/>
    </location>
</feature>
<dbReference type="AlphaFoldDB" id="A0A1E3PPY7"/>
<evidence type="ECO:0000313" key="3">
    <source>
        <dbReference type="Proteomes" id="UP000095009"/>
    </source>
</evidence>
<name>A0A1E3PPY7_9ASCO</name>
<evidence type="ECO:0000256" key="1">
    <source>
        <dbReference type="SAM" id="MobiDB-lite"/>
    </source>
</evidence>
<gene>
    <name evidence="2" type="ORF">NADFUDRAFT_45439</name>
</gene>
<accession>A0A1E3PPY7</accession>